<evidence type="ECO:0000256" key="4">
    <source>
        <dbReference type="ARBA" id="ARBA00022989"/>
    </source>
</evidence>
<dbReference type="RefSeq" id="WP_155449167.1">
    <property type="nucleotide sequence ID" value="NZ_WNKT01000008.1"/>
</dbReference>
<evidence type="ECO:0000313" key="10">
    <source>
        <dbReference type="Proteomes" id="UP000434044"/>
    </source>
</evidence>
<feature type="domain" description="MotA/TolQ/ExbB proton channel" evidence="8">
    <location>
        <begin position="145"/>
        <end position="241"/>
    </location>
</feature>
<dbReference type="InterPro" id="IPR002898">
    <property type="entry name" value="MotA_ExbB_proton_chnl"/>
</dbReference>
<evidence type="ECO:0000256" key="6">
    <source>
        <dbReference type="RuleBase" id="RU004057"/>
    </source>
</evidence>
<feature type="transmembrane region" description="Helical" evidence="7">
    <location>
        <begin position="218"/>
        <end position="238"/>
    </location>
</feature>
<comment type="caution">
    <text evidence="9">The sequence shown here is derived from an EMBL/GenBank/DDBJ whole genome shotgun (WGS) entry which is preliminary data.</text>
</comment>
<keyword evidence="5 7" id="KW-0472">Membrane</keyword>
<evidence type="ECO:0000256" key="7">
    <source>
        <dbReference type="SAM" id="Phobius"/>
    </source>
</evidence>
<evidence type="ECO:0000256" key="2">
    <source>
        <dbReference type="ARBA" id="ARBA00022475"/>
    </source>
</evidence>
<sequence length="265" mass="28756">MSGLHETLWERPSRALILPLSVLLGALFIALLSLTLPAGSTAAALLLDHQAAPPPGYPFVYPFTVQNLTHLILFLGLGEIFCRWRSAAREHAIIDEGLLPHAYEVVLQSHDLPPIRARVAARHDGEHGFLPGLIDLCILQFQASRSVDQTVSVLNSSLELLAHRVDLHYALLRYLVWVIPTVGFIGTVIGIALAMSLIDPSAASQPLGEIARALGVSFYTTLVALAESAVLVLLLHLVQAQEELAVNRAGHYTLVNLINRLYAGP</sequence>
<keyword evidence="4 7" id="KW-1133">Transmembrane helix</keyword>
<accession>A0A6N8ECF7</accession>
<proteinExistence type="inferred from homology"/>
<keyword evidence="6" id="KW-0813">Transport</keyword>
<evidence type="ECO:0000256" key="1">
    <source>
        <dbReference type="ARBA" id="ARBA00004651"/>
    </source>
</evidence>
<dbReference type="EMBL" id="WNKT01000008">
    <property type="protein sequence ID" value="MTW20569.1"/>
    <property type="molecule type" value="Genomic_DNA"/>
</dbReference>
<reference evidence="9 10" key="1">
    <citation type="submission" date="2019-11" db="EMBL/GenBank/DDBJ databases">
        <title>Whole-genome sequence of the anaerobic purple sulfur bacterium Allochromatium palmeri DSM 15591.</title>
        <authorList>
            <person name="Kyndt J.A."/>
            <person name="Meyer T.E."/>
        </authorList>
    </citation>
    <scope>NUCLEOTIDE SEQUENCE [LARGE SCALE GENOMIC DNA]</scope>
    <source>
        <strain evidence="9 10">DSM 15591</strain>
    </source>
</reference>
<keyword evidence="2" id="KW-1003">Cell membrane</keyword>
<dbReference type="AlphaFoldDB" id="A0A6N8ECF7"/>
<evidence type="ECO:0000313" key="9">
    <source>
        <dbReference type="EMBL" id="MTW20569.1"/>
    </source>
</evidence>
<name>A0A6N8ECF7_9GAMM</name>
<evidence type="ECO:0000259" key="8">
    <source>
        <dbReference type="Pfam" id="PF01618"/>
    </source>
</evidence>
<dbReference type="GO" id="GO:0005886">
    <property type="term" value="C:plasma membrane"/>
    <property type="evidence" value="ECO:0007669"/>
    <property type="project" value="UniProtKB-SubCell"/>
</dbReference>
<feature type="transmembrane region" description="Helical" evidence="7">
    <location>
        <begin position="174"/>
        <end position="198"/>
    </location>
</feature>
<gene>
    <name evidence="9" type="ORF">GJ668_05595</name>
</gene>
<comment type="similarity">
    <text evidence="6">Belongs to the exbB/tolQ family.</text>
</comment>
<comment type="subcellular location">
    <subcellularLocation>
        <location evidence="1">Cell membrane</location>
        <topology evidence="1">Multi-pass membrane protein</topology>
    </subcellularLocation>
    <subcellularLocation>
        <location evidence="6">Membrane</location>
        <topology evidence="6">Multi-pass membrane protein</topology>
    </subcellularLocation>
</comment>
<keyword evidence="3 7" id="KW-0812">Transmembrane</keyword>
<evidence type="ECO:0000256" key="3">
    <source>
        <dbReference type="ARBA" id="ARBA00022692"/>
    </source>
</evidence>
<keyword evidence="9" id="KW-0969">Cilium</keyword>
<dbReference type="OrthoDB" id="5290956at2"/>
<dbReference type="Pfam" id="PF01618">
    <property type="entry name" value="MotA_ExbB"/>
    <property type="match status" value="1"/>
</dbReference>
<keyword evidence="10" id="KW-1185">Reference proteome</keyword>
<keyword evidence="9" id="KW-0966">Cell projection</keyword>
<dbReference type="GO" id="GO:0015031">
    <property type="term" value="P:protein transport"/>
    <property type="evidence" value="ECO:0007669"/>
    <property type="project" value="UniProtKB-KW"/>
</dbReference>
<keyword evidence="6" id="KW-0653">Protein transport</keyword>
<feature type="transmembrane region" description="Helical" evidence="7">
    <location>
        <begin position="59"/>
        <end position="82"/>
    </location>
</feature>
<evidence type="ECO:0000256" key="5">
    <source>
        <dbReference type="ARBA" id="ARBA00023136"/>
    </source>
</evidence>
<organism evidence="9 10">
    <name type="scientific">Allochromatium palmeri</name>
    <dbReference type="NCBI Taxonomy" id="231048"/>
    <lineage>
        <taxon>Bacteria</taxon>
        <taxon>Pseudomonadati</taxon>
        <taxon>Pseudomonadota</taxon>
        <taxon>Gammaproteobacteria</taxon>
        <taxon>Chromatiales</taxon>
        <taxon>Chromatiaceae</taxon>
        <taxon>Allochromatium</taxon>
    </lineage>
</organism>
<keyword evidence="9" id="KW-0282">Flagellum</keyword>
<dbReference type="Proteomes" id="UP000434044">
    <property type="component" value="Unassembled WGS sequence"/>
</dbReference>
<protein>
    <submittedName>
        <fullName evidence="9">Flagellar motor protein</fullName>
    </submittedName>
</protein>